<keyword evidence="7" id="KW-0808">Transferase</keyword>
<comment type="subcellular location">
    <subcellularLocation>
        <location evidence="1">Membrane</location>
        <topology evidence="1">Multi-pass membrane protein</topology>
    </subcellularLocation>
</comment>
<evidence type="ECO:0000256" key="3">
    <source>
        <dbReference type="ARBA" id="ARBA00004991"/>
    </source>
</evidence>
<comment type="caution">
    <text evidence="16">The sequence shown here is derived from an EMBL/GenBank/DDBJ whole genome shotgun (WGS) entry which is preliminary data.</text>
</comment>
<evidence type="ECO:0000313" key="17">
    <source>
        <dbReference type="Proteomes" id="UP000001861"/>
    </source>
</evidence>
<dbReference type="EC" id="2.1.1.317" evidence="14"/>
<evidence type="ECO:0000256" key="1">
    <source>
        <dbReference type="ARBA" id="ARBA00004141"/>
    </source>
</evidence>
<evidence type="ECO:0000256" key="8">
    <source>
        <dbReference type="ARBA" id="ARBA00022691"/>
    </source>
</evidence>
<dbReference type="EMBL" id="AACS02000009">
    <property type="protein sequence ID" value="EAU89562.2"/>
    <property type="molecule type" value="Genomic_DNA"/>
</dbReference>
<dbReference type="SUPFAM" id="SSF53335">
    <property type="entry name" value="S-adenosyl-L-methionine-dependent methyltransferases"/>
    <property type="match status" value="1"/>
</dbReference>
<dbReference type="OMA" id="GFKTWLF"/>
<dbReference type="PANTHER" id="PTHR45197:SF1">
    <property type="entry name" value="SPHINGOLIPID C9-METHYLTRANSFERASE A-RELATED"/>
    <property type="match status" value="1"/>
</dbReference>
<keyword evidence="12" id="KW-0443">Lipid metabolism</keyword>
<keyword evidence="10" id="KW-0746">Sphingolipid metabolism</keyword>
<dbReference type="CDD" id="cd02440">
    <property type="entry name" value="AdoMet_MTases"/>
    <property type="match status" value="1"/>
</dbReference>
<feature type="transmembrane region" description="Helical" evidence="15">
    <location>
        <begin position="28"/>
        <end position="45"/>
    </location>
</feature>
<keyword evidence="6" id="KW-0489">Methyltransferase</keyword>
<reference evidence="16 17" key="1">
    <citation type="journal article" date="2010" name="Proc. Natl. Acad. Sci. U.S.A.">
        <title>Insights into evolution of multicellular fungi from the assembled chromosomes of the mushroom Coprinopsis cinerea (Coprinus cinereus).</title>
        <authorList>
            <person name="Stajich J.E."/>
            <person name="Wilke S.K."/>
            <person name="Ahren D."/>
            <person name="Au C.H."/>
            <person name="Birren B.W."/>
            <person name="Borodovsky M."/>
            <person name="Burns C."/>
            <person name="Canback B."/>
            <person name="Casselton L.A."/>
            <person name="Cheng C.K."/>
            <person name="Deng J."/>
            <person name="Dietrich F.S."/>
            <person name="Fargo D.C."/>
            <person name="Farman M.L."/>
            <person name="Gathman A.C."/>
            <person name="Goldberg J."/>
            <person name="Guigo R."/>
            <person name="Hoegger P.J."/>
            <person name="Hooker J.B."/>
            <person name="Huggins A."/>
            <person name="James T.Y."/>
            <person name="Kamada T."/>
            <person name="Kilaru S."/>
            <person name="Kodira C."/>
            <person name="Kues U."/>
            <person name="Kupfer D."/>
            <person name="Kwan H.S."/>
            <person name="Lomsadze A."/>
            <person name="Li W."/>
            <person name="Lilly W.W."/>
            <person name="Ma L.J."/>
            <person name="Mackey A.J."/>
            <person name="Manning G."/>
            <person name="Martin F."/>
            <person name="Muraguchi H."/>
            <person name="Natvig D.O."/>
            <person name="Palmerini H."/>
            <person name="Ramesh M.A."/>
            <person name="Rehmeyer C.J."/>
            <person name="Roe B.A."/>
            <person name="Shenoy N."/>
            <person name="Stanke M."/>
            <person name="Ter-Hovhannisyan V."/>
            <person name="Tunlid A."/>
            <person name="Velagapudi R."/>
            <person name="Vision T.J."/>
            <person name="Zeng Q."/>
            <person name="Zolan M.E."/>
            <person name="Pukkila P.J."/>
        </authorList>
    </citation>
    <scope>NUCLEOTIDE SEQUENCE [LARGE SCALE GENOMIC DNA]</scope>
    <source>
        <strain evidence="17">Okayama-7 / 130 / ATCC MYA-4618 / FGSC 9003</strain>
    </source>
</reference>
<keyword evidence="8" id="KW-0949">S-adenosyl-L-methionine</keyword>
<dbReference type="GO" id="GO:0032259">
    <property type="term" value="P:methylation"/>
    <property type="evidence" value="ECO:0007669"/>
    <property type="project" value="UniProtKB-KW"/>
</dbReference>
<evidence type="ECO:0000256" key="7">
    <source>
        <dbReference type="ARBA" id="ARBA00022679"/>
    </source>
</evidence>
<evidence type="ECO:0000256" key="5">
    <source>
        <dbReference type="ARBA" id="ARBA00022516"/>
    </source>
</evidence>
<dbReference type="InParanoid" id="A8NBJ1"/>
<comment type="similarity">
    <text evidence="4">Belongs to the CFA/CMAS family.</text>
</comment>
<dbReference type="STRING" id="240176.A8NBJ1"/>
<accession>A8NBJ1</accession>
<keyword evidence="5" id="KW-0444">Lipid biosynthesis</keyword>
<dbReference type="GO" id="GO:0006665">
    <property type="term" value="P:sphingolipid metabolic process"/>
    <property type="evidence" value="ECO:0007669"/>
    <property type="project" value="UniProtKB-KW"/>
</dbReference>
<proteinExistence type="inferred from homology"/>
<dbReference type="InterPro" id="IPR052290">
    <property type="entry name" value="Sphingo_C9-MT"/>
</dbReference>
<dbReference type="InterPro" id="IPR029063">
    <property type="entry name" value="SAM-dependent_MTases_sf"/>
</dbReference>
<dbReference type="HOGENOM" id="CLU_026434_5_0_1"/>
<evidence type="ECO:0000256" key="14">
    <source>
        <dbReference type="ARBA" id="ARBA00039020"/>
    </source>
</evidence>
<evidence type="ECO:0000313" key="16">
    <source>
        <dbReference type="EMBL" id="EAU89562.2"/>
    </source>
</evidence>
<dbReference type="GO" id="GO:0016020">
    <property type="term" value="C:membrane"/>
    <property type="evidence" value="ECO:0007669"/>
    <property type="project" value="UniProtKB-SubCell"/>
</dbReference>
<keyword evidence="13 15" id="KW-0472">Membrane</keyword>
<comment type="pathway">
    <text evidence="3">Sphingolipid metabolism.</text>
</comment>
<feature type="transmembrane region" description="Helical" evidence="15">
    <location>
        <begin position="57"/>
        <end position="78"/>
    </location>
</feature>
<evidence type="ECO:0000256" key="12">
    <source>
        <dbReference type="ARBA" id="ARBA00023098"/>
    </source>
</evidence>
<dbReference type="VEuPathDB" id="FungiDB:CC1G_02451"/>
<dbReference type="PANTHER" id="PTHR45197">
    <property type="entry name" value="SYNTHASE, PUTATIVE (AFU_ORTHOLOGUE AFUA_7G04190)-RELATED"/>
    <property type="match status" value="1"/>
</dbReference>
<evidence type="ECO:0000256" key="2">
    <source>
        <dbReference type="ARBA" id="ARBA00004760"/>
    </source>
</evidence>
<dbReference type="AlphaFoldDB" id="A8NBJ1"/>
<dbReference type="Proteomes" id="UP000001861">
    <property type="component" value="Unassembled WGS sequence"/>
</dbReference>
<comment type="pathway">
    <text evidence="2">Lipid metabolism; sphingolipid metabolism.</text>
</comment>
<protein>
    <recommendedName>
        <fullName evidence="14">sphingolipid C(9)-methyltransferase</fullName>
        <ecNumber evidence="14">2.1.1.317</ecNumber>
    </recommendedName>
</protein>
<evidence type="ECO:0000256" key="10">
    <source>
        <dbReference type="ARBA" id="ARBA00022919"/>
    </source>
</evidence>
<dbReference type="GO" id="GO:0008168">
    <property type="term" value="F:methyltransferase activity"/>
    <property type="evidence" value="ECO:0007669"/>
    <property type="project" value="UniProtKB-KW"/>
</dbReference>
<evidence type="ECO:0000256" key="6">
    <source>
        <dbReference type="ARBA" id="ARBA00022603"/>
    </source>
</evidence>
<evidence type="ECO:0000256" key="13">
    <source>
        <dbReference type="ARBA" id="ARBA00023136"/>
    </source>
</evidence>
<evidence type="ECO:0000256" key="15">
    <source>
        <dbReference type="SAM" id="Phobius"/>
    </source>
</evidence>
<dbReference type="Pfam" id="PF02353">
    <property type="entry name" value="CMAS"/>
    <property type="match status" value="1"/>
</dbReference>
<dbReference type="Gene3D" id="3.40.50.150">
    <property type="entry name" value="Vaccinia Virus protein VP39"/>
    <property type="match status" value="1"/>
</dbReference>
<evidence type="ECO:0000256" key="11">
    <source>
        <dbReference type="ARBA" id="ARBA00022989"/>
    </source>
</evidence>
<name>A8NBJ1_COPC7</name>
<dbReference type="RefSeq" id="XP_001832189.2">
    <property type="nucleotide sequence ID" value="XM_001832137.2"/>
</dbReference>
<dbReference type="KEGG" id="cci:CC1G_02451"/>
<evidence type="ECO:0000256" key="9">
    <source>
        <dbReference type="ARBA" id="ARBA00022692"/>
    </source>
</evidence>
<sequence>MSSTTVKPTSYPAIANAPLVGLAEGNGTFSNLHLAVLLVVVPYFVKSWTPIVNRGGFKTYLFVALLTGVPTAVGYWALMSHIGGRKNTKVELPGNDIETYITIKDPKLKELYNGKNKIPMQVFHDAYFDGKIDVNGDMLEILEQRHDWAKFNFTWALFKYVLTVFIPEVILHTQRQDEEQVRGHYDRGDDFYEWFLGPRMIYTSGVIRNPDIEESLETLQDNKLAIVCDRLDLQPEDKMLDIGCGWGTLVTYAAKNFGCDATGVTLSKNQAQFGTERIAKNGVPSTKARILCHDYREIPAGTTYNKISCLEMSEHVGVRRYSQFCSQLYDLLDDDGLLFYQVSGFRQTWQFEDLIWGLFMNKYIFPGADASCSLGWHVTKLEQAGFEVKNIDVLGVHYSATLWRWYKNWMSNKDKVIAKYGERWFRIWTYFLASATIASRQGSASIFQMTLHKNLNAYHRIKGVKSHTSIHIKLDKEPSLVE</sequence>
<dbReference type="OrthoDB" id="412182at2759"/>
<dbReference type="eggNOG" id="ENOG502QS47">
    <property type="taxonomic scope" value="Eukaryota"/>
</dbReference>
<dbReference type="GeneID" id="6008673"/>
<keyword evidence="9 15" id="KW-0812">Transmembrane</keyword>
<keyword evidence="17" id="KW-1185">Reference proteome</keyword>
<organism evidence="16 17">
    <name type="scientific">Coprinopsis cinerea (strain Okayama-7 / 130 / ATCC MYA-4618 / FGSC 9003)</name>
    <name type="common">Inky cap fungus</name>
    <name type="synonym">Hormographiella aspergillata</name>
    <dbReference type="NCBI Taxonomy" id="240176"/>
    <lineage>
        <taxon>Eukaryota</taxon>
        <taxon>Fungi</taxon>
        <taxon>Dikarya</taxon>
        <taxon>Basidiomycota</taxon>
        <taxon>Agaricomycotina</taxon>
        <taxon>Agaricomycetes</taxon>
        <taxon>Agaricomycetidae</taxon>
        <taxon>Agaricales</taxon>
        <taxon>Agaricineae</taxon>
        <taxon>Psathyrellaceae</taxon>
        <taxon>Coprinopsis</taxon>
    </lineage>
</organism>
<gene>
    <name evidence="16" type="ORF">CC1G_02451</name>
</gene>
<evidence type="ECO:0000256" key="4">
    <source>
        <dbReference type="ARBA" id="ARBA00010815"/>
    </source>
</evidence>
<keyword evidence="11 15" id="KW-1133">Transmembrane helix</keyword>